<dbReference type="Proteomes" id="UP000242502">
    <property type="component" value="Unassembled WGS sequence"/>
</dbReference>
<dbReference type="EMBL" id="MDLC01000004">
    <property type="protein sequence ID" value="ODS24759.1"/>
    <property type="molecule type" value="Genomic_DNA"/>
</dbReference>
<accession>A0A1D2QT71</accession>
<gene>
    <name evidence="1" type="ORF">AB835_01510</name>
</gene>
<organism evidence="1 2">
    <name type="scientific">Candidatus Endobugula sertula</name>
    <name type="common">Bugula neritina bacterial symbiont</name>
    <dbReference type="NCBI Taxonomy" id="62101"/>
    <lineage>
        <taxon>Bacteria</taxon>
        <taxon>Pseudomonadati</taxon>
        <taxon>Pseudomonadota</taxon>
        <taxon>Gammaproteobacteria</taxon>
        <taxon>Cellvibrionales</taxon>
        <taxon>Cellvibrionaceae</taxon>
        <taxon>Candidatus Endobugula</taxon>
    </lineage>
</organism>
<protein>
    <submittedName>
        <fullName evidence="1">Uncharacterized protein</fullName>
    </submittedName>
</protein>
<name>A0A1D2QT71_9GAMM</name>
<proteinExistence type="predicted"/>
<comment type="caution">
    <text evidence="1">The sequence shown here is derived from an EMBL/GenBank/DDBJ whole genome shotgun (WGS) entry which is preliminary data.</text>
</comment>
<dbReference type="AlphaFoldDB" id="A0A1D2QT71"/>
<evidence type="ECO:0000313" key="2">
    <source>
        <dbReference type="Proteomes" id="UP000242502"/>
    </source>
</evidence>
<dbReference type="STRING" id="62101.AB835_01510"/>
<sequence>MPIPPLLGRAEPHKIPFENKTIDNIEGCYESKISPKSIQMVAGAGCHLDLLFKKTGLSELKPEY</sequence>
<reference evidence="1 2" key="1">
    <citation type="journal article" date="2016" name="Appl. Environ. Microbiol.">
        <title>Lack of Overt Genome Reduction in the Bryostatin-Producing Bryozoan Symbiont "Candidatus Endobugula sertula".</title>
        <authorList>
            <person name="Miller I.J."/>
            <person name="Vanee N."/>
            <person name="Fong S.S."/>
            <person name="Lim-Fong G.E."/>
            <person name="Kwan J.C."/>
        </authorList>
    </citation>
    <scope>NUCLEOTIDE SEQUENCE [LARGE SCALE GENOMIC DNA]</scope>
    <source>
        <strain evidence="1">AB1-4</strain>
    </source>
</reference>
<evidence type="ECO:0000313" key="1">
    <source>
        <dbReference type="EMBL" id="ODS24759.1"/>
    </source>
</evidence>